<feature type="transmembrane region" description="Helical" evidence="5">
    <location>
        <begin position="174"/>
        <end position="192"/>
    </location>
</feature>
<keyword evidence="2 5" id="KW-0812">Transmembrane</keyword>
<evidence type="ECO:0000256" key="5">
    <source>
        <dbReference type="RuleBase" id="RU363041"/>
    </source>
</evidence>
<dbReference type="InterPro" id="IPR002781">
    <property type="entry name" value="TM_pro_TauE-like"/>
</dbReference>
<evidence type="ECO:0000313" key="6">
    <source>
        <dbReference type="EMBL" id="GAA0481445.1"/>
    </source>
</evidence>
<keyword evidence="5" id="KW-1003">Cell membrane</keyword>
<feature type="transmembrane region" description="Helical" evidence="5">
    <location>
        <begin position="98"/>
        <end position="115"/>
    </location>
</feature>
<comment type="subcellular location">
    <subcellularLocation>
        <location evidence="5">Cell membrane</location>
        <topology evidence="5">Multi-pass membrane protein</topology>
    </subcellularLocation>
    <subcellularLocation>
        <location evidence="1">Membrane</location>
        <topology evidence="1">Multi-pass membrane protein</topology>
    </subcellularLocation>
</comment>
<name>A0ABP3KJV3_9SPHN</name>
<dbReference type="PANTHER" id="PTHR43701">
    <property type="entry name" value="MEMBRANE TRANSPORTER PROTEIN MJ0441-RELATED"/>
    <property type="match status" value="1"/>
</dbReference>
<gene>
    <name evidence="6" type="ORF">GCM10009096_24510</name>
</gene>
<dbReference type="EMBL" id="BAAAEM010000003">
    <property type="protein sequence ID" value="GAA0481445.1"/>
    <property type="molecule type" value="Genomic_DNA"/>
</dbReference>
<keyword evidence="7" id="KW-1185">Reference proteome</keyword>
<dbReference type="Pfam" id="PF01925">
    <property type="entry name" value="TauE"/>
    <property type="match status" value="1"/>
</dbReference>
<feature type="transmembrane region" description="Helical" evidence="5">
    <location>
        <begin position="212"/>
        <end position="230"/>
    </location>
</feature>
<evidence type="ECO:0000256" key="3">
    <source>
        <dbReference type="ARBA" id="ARBA00022989"/>
    </source>
</evidence>
<evidence type="ECO:0000256" key="1">
    <source>
        <dbReference type="ARBA" id="ARBA00004141"/>
    </source>
</evidence>
<protein>
    <recommendedName>
        <fullName evidence="5">Probable membrane transporter protein</fullName>
    </recommendedName>
</protein>
<comment type="caution">
    <text evidence="6">The sequence shown here is derived from an EMBL/GenBank/DDBJ whole genome shotgun (WGS) entry which is preliminary data.</text>
</comment>
<organism evidence="6 7">
    <name type="scientific">Parasphingorhabdus litoris</name>
    <dbReference type="NCBI Taxonomy" id="394733"/>
    <lineage>
        <taxon>Bacteria</taxon>
        <taxon>Pseudomonadati</taxon>
        <taxon>Pseudomonadota</taxon>
        <taxon>Alphaproteobacteria</taxon>
        <taxon>Sphingomonadales</taxon>
        <taxon>Sphingomonadaceae</taxon>
        <taxon>Parasphingorhabdus</taxon>
    </lineage>
</organism>
<dbReference type="PANTHER" id="PTHR43701:SF5">
    <property type="entry name" value="MEMBRANE TRANSPORTER PROTEIN-RELATED"/>
    <property type="match status" value="1"/>
</dbReference>
<reference evidence="7" key="1">
    <citation type="journal article" date="2019" name="Int. J. Syst. Evol. Microbiol.">
        <title>The Global Catalogue of Microorganisms (GCM) 10K type strain sequencing project: providing services to taxonomists for standard genome sequencing and annotation.</title>
        <authorList>
            <consortium name="The Broad Institute Genomics Platform"/>
            <consortium name="The Broad Institute Genome Sequencing Center for Infectious Disease"/>
            <person name="Wu L."/>
            <person name="Ma J."/>
        </authorList>
    </citation>
    <scope>NUCLEOTIDE SEQUENCE [LARGE SCALE GENOMIC DNA]</scope>
    <source>
        <strain evidence="7">JCM 14162</strain>
    </source>
</reference>
<evidence type="ECO:0000256" key="2">
    <source>
        <dbReference type="ARBA" id="ARBA00022692"/>
    </source>
</evidence>
<sequence>MALGITGLALLFLLTAGLYASVGFGGGSTYIALLALADLDYRLLPIIALICNIIVVLGGTVRFQARGLIDWRRIWPILLLSVPAAWVGGRLAIDQDNFLVLLGLSLTVAALLLLTEPFFRSQTVGSRPQTEQGFWFAPIVGCGIGFLSGMVGIGGGIFLAPILLLMNWSDSRRIAATASVFILVNSASGLIGQLMKSAWQQEGQVADMLLSYWPLFLGVLVGGQIGSFLASKALREHWIRRLTALLILYVAGRIFWQQFG</sequence>
<comment type="similarity">
    <text evidence="5">Belongs to the 4-toluene sulfonate uptake permease (TSUP) (TC 2.A.102) family.</text>
</comment>
<accession>A0ABP3KJV3</accession>
<feature type="transmembrane region" description="Helical" evidence="5">
    <location>
        <begin position="242"/>
        <end position="259"/>
    </location>
</feature>
<feature type="transmembrane region" description="Helical" evidence="5">
    <location>
        <begin position="135"/>
        <end position="162"/>
    </location>
</feature>
<dbReference type="RefSeq" id="WP_229953502.1">
    <property type="nucleotide sequence ID" value="NZ_BAAAEM010000003.1"/>
</dbReference>
<feature type="transmembrane region" description="Helical" evidence="5">
    <location>
        <begin position="44"/>
        <end position="63"/>
    </location>
</feature>
<keyword evidence="3 5" id="KW-1133">Transmembrane helix</keyword>
<evidence type="ECO:0000256" key="4">
    <source>
        <dbReference type="ARBA" id="ARBA00023136"/>
    </source>
</evidence>
<evidence type="ECO:0000313" key="7">
    <source>
        <dbReference type="Proteomes" id="UP001500713"/>
    </source>
</evidence>
<dbReference type="Proteomes" id="UP001500713">
    <property type="component" value="Unassembled WGS sequence"/>
</dbReference>
<proteinExistence type="inferred from homology"/>
<keyword evidence="4 5" id="KW-0472">Membrane</keyword>
<dbReference type="InterPro" id="IPR051598">
    <property type="entry name" value="TSUP/Inactive_protease-like"/>
</dbReference>